<dbReference type="PANTHER" id="PTHR47618">
    <property type="entry name" value="BIFUNCTIONAL OLIGORIBONUCLEASE AND PAP PHOSPHATASE NRNA"/>
    <property type="match status" value="1"/>
</dbReference>
<dbReference type="STRING" id="39492.ERS852540_01010"/>
<evidence type="ECO:0000313" key="3">
    <source>
        <dbReference type="EMBL" id="CUQ84925.1"/>
    </source>
</evidence>
<dbReference type="GO" id="GO:0016787">
    <property type="term" value="F:hydrolase activity"/>
    <property type="evidence" value="ECO:0007669"/>
    <property type="project" value="UniProtKB-KW"/>
</dbReference>
<dbReference type="Proteomes" id="UP000095662">
    <property type="component" value="Unassembled WGS sequence"/>
</dbReference>
<sequence>MITDVKKAAELLKSNDDFLILSHANPDGDTLGCAYGLCGMLQKMGKRAKVMCADEIAPRMEFLRDTVIQQSFEEKTIVSVDVADRKLLGDLDAVYGGRIFLAIDHHESRQEFAKYTLVDPEAAAACELIFQIAEEMNAQLDGEIASCLYTGLATDTGCFKYSNTTSRTHIIAAKLMAYEFDVSGINYKLFDMKSKGRLELEQAITQGMEFFCDDRVAVVWLTTELMDRFMGRVDSEDFNGLASLPRQVEGVIIGATVKQKGPATFKISVRTAEPINAGSVCALFGGGGHARAAGCTIEGSIEFVKAKLLPVFEKALKANE</sequence>
<dbReference type="EC" id="3.1.-.-" evidence="3"/>
<evidence type="ECO:0000259" key="1">
    <source>
        <dbReference type="Pfam" id="PF01368"/>
    </source>
</evidence>
<gene>
    <name evidence="3" type="primary">nrnA</name>
    <name evidence="3" type="ORF">ERS852540_01010</name>
</gene>
<dbReference type="PANTHER" id="PTHR47618:SF1">
    <property type="entry name" value="BIFUNCTIONAL OLIGORIBONUCLEASE AND PAP PHOSPHATASE NRNA"/>
    <property type="match status" value="1"/>
</dbReference>
<protein>
    <submittedName>
        <fullName evidence="3">Bifunctional oligoribonuclease and PAP phosphatase nrnA</fullName>
        <ecNumber evidence="3">3.1.-.-</ecNumber>
    </submittedName>
</protein>
<keyword evidence="3" id="KW-0378">Hydrolase</keyword>
<dbReference type="EMBL" id="CZBY01000006">
    <property type="protein sequence ID" value="CUQ84925.1"/>
    <property type="molecule type" value="Genomic_DNA"/>
</dbReference>
<dbReference type="InterPro" id="IPR003156">
    <property type="entry name" value="DHHA1_dom"/>
</dbReference>
<dbReference type="Pfam" id="PF02272">
    <property type="entry name" value="DHHA1"/>
    <property type="match status" value="1"/>
</dbReference>
<dbReference type="AlphaFoldDB" id="A0A174ZCG8"/>
<feature type="domain" description="DHHA1" evidence="2">
    <location>
        <begin position="233"/>
        <end position="302"/>
    </location>
</feature>
<organism evidence="3 4">
    <name type="scientific">[Eubacterium] siraeum</name>
    <dbReference type="NCBI Taxonomy" id="39492"/>
    <lineage>
        <taxon>Bacteria</taxon>
        <taxon>Bacillati</taxon>
        <taxon>Bacillota</taxon>
        <taxon>Clostridia</taxon>
        <taxon>Eubacteriales</taxon>
        <taxon>Oscillospiraceae</taxon>
        <taxon>Oscillospiraceae incertae sedis</taxon>
    </lineage>
</organism>
<evidence type="ECO:0000313" key="4">
    <source>
        <dbReference type="Proteomes" id="UP000095662"/>
    </source>
</evidence>
<accession>A0A174ZCG8</accession>
<dbReference type="Gene3D" id="3.10.310.30">
    <property type="match status" value="1"/>
</dbReference>
<dbReference type="InterPro" id="IPR051319">
    <property type="entry name" value="Oligoribo/pAp-PDE_c-di-AMP_PDE"/>
</dbReference>
<feature type="domain" description="DDH" evidence="1">
    <location>
        <begin position="18"/>
        <end position="151"/>
    </location>
</feature>
<dbReference type="Gene3D" id="3.90.1640.10">
    <property type="entry name" value="inorganic pyrophosphatase (n-terminal core)"/>
    <property type="match status" value="1"/>
</dbReference>
<dbReference type="InterPro" id="IPR001667">
    <property type="entry name" value="DDH_dom"/>
</dbReference>
<dbReference type="InterPro" id="IPR038763">
    <property type="entry name" value="DHH_sf"/>
</dbReference>
<dbReference type="SUPFAM" id="SSF64182">
    <property type="entry name" value="DHH phosphoesterases"/>
    <property type="match status" value="1"/>
</dbReference>
<proteinExistence type="predicted"/>
<name>A0A174ZCG8_9FIRM</name>
<dbReference type="GO" id="GO:0003676">
    <property type="term" value="F:nucleic acid binding"/>
    <property type="evidence" value="ECO:0007669"/>
    <property type="project" value="InterPro"/>
</dbReference>
<evidence type="ECO:0000259" key="2">
    <source>
        <dbReference type="Pfam" id="PF02272"/>
    </source>
</evidence>
<dbReference type="OrthoDB" id="9803668at2"/>
<dbReference type="Pfam" id="PF01368">
    <property type="entry name" value="DHH"/>
    <property type="match status" value="1"/>
</dbReference>
<reference evidence="3 4" key="1">
    <citation type="submission" date="2015-09" db="EMBL/GenBank/DDBJ databases">
        <authorList>
            <consortium name="Pathogen Informatics"/>
        </authorList>
    </citation>
    <scope>NUCLEOTIDE SEQUENCE [LARGE SCALE GENOMIC DNA]</scope>
    <source>
        <strain evidence="3 4">2789STDY5834928</strain>
    </source>
</reference>